<reference evidence="1 2" key="1">
    <citation type="submission" date="2016-03" db="EMBL/GenBank/DDBJ databases">
        <title>Pediococcus and Lactobacillus from brewery environment - whole genome sequencing and assembly.</title>
        <authorList>
            <person name="Behr J."/>
            <person name="Geissler A.J."/>
            <person name="Vogel R.F."/>
        </authorList>
    </citation>
    <scope>NUCLEOTIDE SEQUENCE [LARGE SCALE GENOMIC DNA]</scope>
    <source>
        <strain evidence="1 2">TMW 1.1989</strain>
    </source>
</reference>
<evidence type="ECO:0000313" key="2">
    <source>
        <dbReference type="Proteomes" id="UP000078582"/>
    </source>
</evidence>
<dbReference type="InterPro" id="IPR029063">
    <property type="entry name" value="SAM-dependent_MTases_sf"/>
</dbReference>
<protein>
    <submittedName>
        <fullName evidence="1">23S rRNA methyltransferase</fullName>
    </submittedName>
</protein>
<dbReference type="STRING" id="375175.AYR53_11870"/>
<dbReference type="PIRSF" id="PIRSF018249">
    <property type="entry name" value="MyrA_prd"/>
    <property type="match status" value="1"/>
</dbReference>
<dbReference type="PANTHER" id="PTHR43460:SF1">
    <property type="entry name" value="METHYLTRANSFERASE TYPE 11 DOMAIN-CONTAINING PROTEIN"/>
    <property type="match status" value="1"/>
</dbReference>
<accession>A0A192H591</accession>
<name>A0A192H591_9LACO</name>
<dbReference type="GO" id="GO:0008757">
    <property type="term" value="F:S-adenosylmethionine-dependent methyltransferase activity"/>
    <property type="evidence" value="ECO:0007669"/>
    <property type="project" value="InterPro"/>
</dbReference>
<sequence length="278" mass="31471">MKKIEKAALFLKQHRQLFRCPVCQAAYTAVTDKSIICPNGHRLDLSKKGTLYFLRRAIAPEYDKEMLLCRRRILQAGLFDPFVNLIKTQLPAKATALDVGCGEGTTLNQMEDQLATAVGFDISTDGINLATQQVTKAFFCVADLAHLPFNEHTFDVIFNIFSPSNYQEFGRILRPAGKVIKVIPNADYLKELRRTLYADDAQNKTYSNEAVLTHFKENYAKVTEKQVKYQFSLTPALSHDLLYMTPLHWHAKPERIQAVLAEPFSKITVDVTVLTGEK</sequence>
<dbReference type="Proteomes" id="UP000078582">
    <property type="component" value="Chromosome"/>
</dbReference>
<dbReference type="OrthoDB" id="5522265at2"/>
<dbReference type="SUPFAM" id="SSF53335">
    <property type="entry name" value="S-adenosyl-L-methionine-dependent methyltransferases"/>
    <property type="match status" value="1"/>
</dbReference>
<dbReference type="InterPro" id="IPR016718">
    <property type="entry name" value="rRNA_m1G-MeTrfase_A_prd"/>
</dbReference>
<dbReference type="PANTHER" id="PTHR43460">
    <property type="entry name" value="METHYLTRANSFERASE"/>
    <property type="match status" value="1"/>
</dbReference>
<dbReference type="Gene3D" id="3.40.50.150">
    <property type="entry name" value="Vaccinia Virus protein VP39"/>
    <property type="match status" value="1"/>
</dbReference>
<dbReference type="InterPro" id="IPR052939">
    <property type="entry name" value="23S_rRNA_MeTrnsfrase_RlmA"/>
</dbReference>
<keyword evidence="1" id="KW-0489">Methyltransferase</keyword>
<dbReference type="GeneID" id="42982958"/>
<dbReference type="Pfam" id="PF08241">
    <property type="entry name" value="Methyltransf_11"/>
    <property type="match status" value="1"/>
</dbReference>
<dbReference type="CDD" id="cd02440">
    <property type="entry name" value="AdoMet_MTases"/>
    <property type="match status" value="1"/>
</dbReference>
<dbReference type="InterPro" id="IPR013216">
    <property type="entry name" value="Methyltransf_11"/>
</dbReference>
<keyword evidence="1" id="KW-0808">Transferase</keyword>
<gene>
    <name evidence="1" type="ORF">AYR53_11870</name>
</gene>
<evidence type="ECO:0000313" key="1">
    <source>
        <dbReference type="EMBL" id="ANK63408.1"/>
    </source>
</evidence>
<dbReference type="RefSeq" id="WP_068225388.1">
    <property type="nucleotide sequence ID" value="NZ_CP014623.1"/>
</dbReference>
<dbReference type="AlphaFoldDB" id="A0A192H591"/>
<dbReference type="EMBL" id="CP014873">
    <property type="protein sequence ID" value="ANK63408.1"/>
    <property type="molecule type" value="Genomic_DNA"/>
</dbReference>
<proteinExistence type="predicted"/>
<dbReference type="KEGG" id="lbt:AYR52_07145"/>
<keyword evidence="2" id="KW-1185">Reference proteome</keyword>
<organism evidence="1 2">
    <name type="scientific">Loigolactobacillus backii</name>
    <dbReference type="NCBI Taxonomy" id="375175"/>
    <lineage>
        <taxon>Bacteria</taxon>
        <taxon>Bacillati</taxon>
        <taxon>Bacillota</taxon>
        <taxon>Bacilli</taxon>
        <taxon>Lactobacillales</taxon>
        <taxon>Lactobacillaceae</taxon>
        <taxon>Loigolactobacillus</taxon>
    </lineage>
</organism>
<dbReference type="GO" id="GO:0032259">
    <property type="term" value="P:methylation"/>
    <property type="evidence" value="ECO:0007669"/>
    <property type="project" value="UniProtKB-KW"/>
</dbReference>